<protein>
    <recommendedName>
        <fullName evidence="3">Holin</fullName>
    </recommendedName>
</protein>
<name>A0A7W7W6B0_9ACTN</name>
<dbReference type="RefSeq" id="WP_184585409.1">
    <property type="nucleotide sequence ID" value="NZ_JACHJT010000003.1"/>
</dbReference>
<dbReference type="AlphaFoldDB" id="A0A7W7W6B0"/>
<sequence>MPSKTTTTDARSRSLRTVAQGAVAVVLLAVAGVVADQVTPGELVDYASLGVGAATAAGTALAAYVQRVLEGDTPPAE</sequence>
<reference evidence="1 2" key="1">
    <citation type="submission" date="2020-08" db="EMBL/GenBank/DDBJ databases">
        <title>Sequencing the genomes of 1000 actinobacteria strains.</title>
        <authorList>
            <person name="Klenk H.-P."/>
        </authorList>
    </citation>
    <scope>NUCLEOTIDE SEQUENCE [LARGE SCALE GENOMIC DNA]</scope>
    <source>
        <strain evidence="1 2">DSM 102030</strain>
    </source>
</reference>
<evidence type="ECO:0000313" key="1">
    <source>
        <dbReference type="EMBL" id="MBB4935638.1"/>
    </source>
</evidence>
<gene>
    <name evidence="1" type="ORF">F4561_006547</name>
</gene>
<dbReference type="Proteomes" id="UP000523007">
    <property type="component" value="Unassembled WGS sequence"/>
</dbReference>
<proteinExistence type="predicted"/>
<comment type="caution">
    <text evidence="1">The sequence shown here is derived from an EMBL/GenBank/DDBJ whole genome shotgun (WGS) entry which is preliminary data.</text>
</comment>
<keyword evidence="2" id="KW-1185">Reference proteome</keyword>
<evidence type="ECO:0000313" key="2">
    <source>
        <dbReference type="Proteomes" id="UP000523007"/>
    </source>
</evidence>
<accession>A0A7W7W6B0</accession>
<organism evidence="1 2">
    <name type="scientific">Lipingzhangella halophila</name>
    <dbReference type="NCBI Taxonomy" id="1783352"/>
    <lineage>
        <taxon>Bacteria</taxon>
        <taxon>Bacillati</taxon>
        <taxon>Actinomycetota</taxon>
        <taxon>Actinomycetes</taxon>
        <taxon>Streptosporangiales</taxon>
        <taxon>Nocardiopsidaceae</taxon>
        <taxon>Lipingzhangella</taxon>
    </lineage>
</organism>
<dbReference type="EMBL" id="JACHJT010000003">
    <property type="protein sequence ID" value="MBB4935638.1"/>
    <property type="molecule type" value="Genomic_DNA"/>
</dbReference>
<evidence type="ECO:0008006" key="3">
    <source>
        <dbReference type="Google" id="ProtNLM"/>
    </source>
</evidence>